<reference evidence="2 3" key="1">
    <citation type="submission" date="2021-03" db="EMBL/GenBank/DDBJ databases">
        <title>novel species isolated from a fishpond in China.</title>
        <authorList>
            <person name="Lu H."/>
            <person name="Cai Z."/>
        </authorList>
    </citation>
    <scope>NUCLEOTIDE SEQUENCE [LARGE SCALE GENOMIC DNA]</scope>
    <source>
        <strain evidence="2 3">JCM 31546</strain>
    </source>
</reference>
<dbReference type="Gene3D" id="3.30.1150.10">
    <property type="match status" value="1"/>
</dbReference>
<comment type="caution">
    <text evidence="2">The sequence shown here is derived from an EMBL/GenBank/DDBJ whole genome shotgun (WGS) entry which is preliminary data.</text>
</comment>
<proteinExistence type="predicted"/>
<evidence type="ECO:0000313" key="2">
    <source>
        <dbReference type="EMBL" id="MBN7802521.1"/>
    </source>
</evidence>
<keyword evidence="3" id="KW-1185">Reference proteome</keyword>
<name>A0ABS3BW37_9BACT</name>
<sequence>MVTSVISTLLYIRVLLLAPSIVSLAQDFEDVLAQTLKYPREARENKIEEVVYVSLDIDQIGELRSYEILQSPNPVLRKEVVRSFDLIQKSWKKQFLGDRRLNQKYLVILEFNLGADYSTVHTLFKKANEAISAKDNEQALKLIDQCIALNPYNEDYFLTRSSLYRQLGNVEASQTDILRARKIKNELLSHMVISGVTL</sequence>
<evidence type="ECO:0000259" key="1">
    <source>
        <dbReference type="Pfam" id="PF03544"/>
    </source>
</evidence>
<dbReference type="SUPFAM" id="SSF74653">
    <property type="entry name" value="TolA/TonB C-terminal domain"/>
    <property type="match status" value="1"/>
</dbReference>
<dbReference type="EMBL" id="JAFKCW010000004">
    <property type="protein sequence ID" value="MBN7802521.1"/>
    <property type="molecule type" value="Genomic_DNA"/>
</dbReference>
<dbReference type="InterPro" id="IPR011990">
    <property type="entry name" value="TPR-like_helical_dom_sf"/>
</dbReference>
<accession>A0ABS3BW37</accession>
<dbReference type="Gene3D" id="1.25.40.10">
    <property type="entry name" value="Tetratricopeptide repeat domain"/>
    <property type="match status" value="1"/>
</dbReference>
<dbReference type="RefSeq" id="WP_206570538.1">
    <property type="nucleotide sequence ID" value="NZ_JAFKCW010000004.1"/>
</dbReference>
<dbReference type="InterPro" id="IPR037682">
    <property type="entry name" value="TonB_C"/>
</dbReference>
<organism evidence="2 3">
    <name type="scientific">Algoriphagus aestuariicola</name>
    <dbReference type="NCBI Taxonomy" id="1852016"/>
    <lineage>
        <taxon>Bacteria</taxon>
        <taxon>Pseudomonadati</taxon>
        <taxon>Bacteroidota</taxon>
        <taxon>Cytophagia</taxon>
        <taxon>Cytophagales</taxon>
        <taxon>Cyclobacteriaceae</taxon>
        <taxon>Algoriphagus</taxon>
    </lineage>
</organism>
<dbReference type="Proteomes" id="UP000664698">
    <property type="component" value="Unassembled WGS sequence"/>
</dbReference>
<dbReference type="SUPFAM" id="SSF48452">
    <property type="entry name" value="TPR-like"/>
    <property type="match status" value="1"/>
</dbReference>
<feature type="domain" description="TonB C-terminal" evidence="1">
    <location>
        <begin position="36"/>
        <end position="113"/>
    </location>
</feature>
<evidence type="ECO:0000313" key="3">
    <source>
        <dbReference type="Proteomes" id="UP000664698"/>
    </source>
</evidence>
<dbReference type="Pfam" id="PF03544">
    <property type="entry name" value="TonB_C"/>
    <property type="match status" value="1"/>
</dbReference>
<protein>
    <submittedName>
        <fullName evidence="2">Energy transducer TonB</fullName>
    </submittedName>
</protein>
<gene>
    <name evidence="2" type="ORF">J0A67_16725</name>
</gene>